<feature type="non-terminal residue" evidence="4">
    <location>
        <position position="1"/>
    </location>
</feature>
<feature type="region of interest" description="Disordered" evidence="1">
    <location>
        <begin position="71"/>
        <end position="101"/>
    </location>
</feature>
<dbReference type="EMBL" id="JBHSQJ010000034">
    <property type="protein sequence ID" value="MFC5907528.1"/>
    <property type="molecule type" value="Genomic_DNA"/>
</dbReference>
<evidence type="ECO:0000256" key="2">
    <source>
        <dbReference type="SAM" id="Phobius"/>
    </source>
</evidence>
<protein>
    <submittedName>
        <fullName evidence="4">PASTA domain-containing protein</fullName>
    </submittedName>
</protein>
<dbReference type="Gene3D" id="3.30.10.20">
    <property type="match status" value="3"/>
</dbReference>
<accession>A0ABW1FZ73</accession>
<dbReference type="Pfam" id="PF03793">
    <property type="entry name" value="PASTA"/>
    <property type="match status" value="2"/>
</dbReference>
<feature type="domain" description="PASTA" evidence="3">
    <location>
        <begin position="206"/>
        <end position="271"/>
    </location>
</feature>
<feature type="transmembrane region" description="Helical" evidence="2">
    <location>
        <begin position="108"/>
        <end position="130"/>
    </location>
</feature>
<keyword evidence="2" id="KW-0472">Membrane</keyword>
<comment type="caution">
    <text evidence="4">The sequence shown here is derived from an EMBL/GenBank/DDBJ whole genome shotgun (WGS) entry which is preliminary data.</text>
</comment>
<feature type="compositionally biased region" description="Low complexity" evidence="1">
    <location>
        <begin position="76"/>
        <end position="89"/>
    </location>
</feature>
<dbReference type="SMART" id="SM00740">
    <property type="entry name" value="PASTA"/>
    <property type="match status" value="3"/>
</dbReference>
<feature type="domain" description="PASTA" evidence="3">
    <location>
        <begin position="272"/>
        <end position="346"/>
    </location>
</feature>
<feature type="domain" description="PASTA" evidence="3">
    <location>
        <begin position="134"/>
        <end position="205"/>
    </location>
</feature>
<dbReference type="Proteomes" id="UP001596174">
    <property type="component" value="Unassembled WGS sequence"/>
</dbReference>
<evidence type="ECO:0000259" key="3">
    <source>
        <dbReference type="PROSITE" id="PS51178"/>
    </source>
</evidence>
<reference evidence="5" key="1">
    <citation type="journal article" date="2019" name="Int. J. Syst. Evol. Microbiol.">
        <title>The Global Catalogue of Microorganisms (GCM) 10K type strain sequencing project: providing services to taxonomists for standard genome sequencing and annotation.</title>
        <authorList>
            <consortium name="The Broad Institute Genomics Platform"/>
            <consortium name="The Broad Institute Genome Sequencing Center for Infectious Disease"/>
            <person name="Wu L."/>
            <person name="Ma J."/>
        </authorList>
    </citation>
    <scope>NUCLEOTIDE SEQUENCE [LARGE SCALE GENOMIC DNA]</scope>
    <source>
        <strain evidence="5">JCM 4816</strain>
    </source>
</reference>
<dbReference type="CDD" id="cd06577">
    <property type="entry name" value="PASTA_pknB"/>
    <property type="match status" value="3"/>
</dbReference>
<name>A0ABW1FZ73_9ACTN</name>
<proteinExistence type="predicted"/>
<dbReference type="RefSeq" id="WP_380582033.1">
    <property type="nucleotide sequence ID" value="NZ_JBHSQJ010000034.1"/>
</dbReference>
<feature type="compositionally biased region" description="Low complexity" evidence="1">
    <location>
        <begin position="348"/>
        <end position="366"/>
    </location>
</feature>
<dbReference type="InterPro" id="IPR005543">
    <property type="entry name" value="PASTA_dom"/>
</dbReference>
<keyword evidence="2" id="KW-0812">Transmembrane</keyword>
<feature type="compositionally biased region" description="Gly residues" evidence="1">
    <location>
        <begin position="371"/>
        <end position="390"/>
    </location>
</feature>
<feature type="region of interest" description="Disordered" evidence="1">
    <location>
        <begin position="344"/>
        <end position="390"/>
    </location>
</feature>
<sequence length="390" mass="39597">SADEMRADIERALDGLPVAAAAAPTVAFGMGSYGQQPPQDPYGRTMAMPQQAPAGQTSILPGVGQGYDVGGDGFDDGSSGYDDGAAYGGRSDRRRAANGGGRNRNTSVIWLVVAAVLVLAGAFFVTKSLLGGSANNSISAPSLVGQSLTEAQASITNLGHNLRVVKGDSTACDPNKAQKGQVCTQDPPAGTTLQDGATITVHMSTGAPTKAVPNLKGQNYKDAEQALQSAGFVVGTEDRKSSDTVAKDTVISYSPSGQQPAGATINLVISSGQDMKQIPYVVGQSQNDAETQLKGAGFQVAVQVASSHDSRFPDNYVVAEVYQNQQLADGNTTAPSQSVVTILINPPDQSNTNQGQTGGQPTDTSSPSTGFIGGMTGGNGNGNGNGGNGG</sequence>
<evidence type="ECO:0000313" key="4">
    <source>
        <dbReference type="EMBL" id="MFC5907528.1"/>
    </source>
</evidence>
<keyword evidence="5" id="KW-1185">Reference proteome</keyword>
<keyword evidence="2" id="KW-1133">Transmembrane helix</keyword>
<evidence type="ECO:0000313" key="5">
    <source>
        <dbReference type="Proteomes" id="UP001596174"/>
    </source>
</evidence>
<gene>
    <name evidence="4" type="ORF">ACFP3V_09875</name>
</gene>
<organism evidence="4 5">
    <name type="scientific">Streptacidiphilus monticola</name>
    <dbReference type="NCBI Taxonomy" id="2161674"/>
    <lineage>
        <taxon>Bacteria</taxon>
        <taxon>Bacillati</taxon>
        <taxon>Actinomycetota</taxon>
        <taxon>Actinomycetes</taxon>
        <taxon>Kitasatosporales</taxon>
        <taxon>Streptomycetaceae</taxon>
        <taxon>Streptacidiphilus</taxon>
    </lineage>
</organism>
<evidence type="ECO:0000256" key="1">
    <source>
        <dbReference type="SAM" id="MobiDB-lite"/>
    </source>
</evidence>
<dbReference type="PROSITE" id="PS51178">
    <property type="entry name" value="PASTA"/>
    <property type="match status" value="3"/>
</dbReference>